<proteinExistence type="predicted"/>
<dbReference type="Pfam" id="PF14223">
    <property type="entry name" value="Retrotran_gag_2"/>
    <property type="match status" value="1"/>
</dbReference>
<protein>
    <recommendedName>
        <fullName evidence="3">Retrovirus-related Pol polyprotein from transposon TNT 1-94</fullName>
    </recommendedName>
</protein>
<dbReference type="EMBL" id="JARKNE010000011">
    <property type="protein sequence ID" value="KAK5786832.1"/>
    <property type="molecule type" value="Genomic_DNA"/>
</dbReference>
<sequence length="98" mass="11483">MMSYMQRQYLLEIVNGSEVTQSKAEGVVKVENKSKKAMFLLKSTVEEDVLEHIRDATTPKKAWDTLTMQFLSKNVSNRVFRHESPQWQTLEIKFWSSN</sequence>
<gene>
    <name evidence="1" type="ORF">PVK06_041478</name>
</gene>
<dbReference type="Proteomes" id="UP001358586">
    <property type="component" value="Chromosome 11"/>
</dbReference>
<evidence type="ECO:0000313" key="1">
    <source>
        <dbReference type="EMBL" id="KAK5786832.1"/>
    </source>
</evidence>
<comment type="caution">
    <text evidence="1">The sequence shown here is derived from an EMBL/GenBank/DDBJ whole genome shotgun (WGS) entry which is preliminary data.</text>
</comment>
<reference evidence="1 2" key="1">
    <citation type="submission" date="2023-03" db="EMBL/GenBank/DDBJ databases">
        <title>WGS of Gossypium arboreum.</title>
        <authorList>
            <person name="Yu D."/>
        </authorList>
    </citation>
    <scope>NUCLEOTIDE SEQUENCE [LARGE SCALE GENOMIC DNA]</scope>
    <source>
        <tissue evidence="1">Leaf</tissue>
    </source>
</reference>
<keyword evidence="2" id="KW-1185">Reference proteome</keyword>
<evidence type="ECO:0000313" key="2">
    <source>
        <dbReference type="Proteomes" id="UP001358586"/>
    </source>
</evidence>
<name>A0ABR0N8B9_GOSAR</name>
<accession>A0ABR0N8B9</accession>
<organism evidence="1 2">
    <name type="scientific">Gossypium arboreum</name>
    <name type="common">Tree cotton</name>
    <name type="synonym">Gossypium nanking</name>
    <dbReference type="NCBI Taxonomy" id="29729"/>
    <lineage>
        <taxon>Eukaryota</taxon>
        <taxon>Viridiplantae</taxon>
        <taxon>Streptophyta</taxon>
        <taxon>Embryophyta</taxon>
        <taxon>Tracheophyta</taxon>
        <taxon>Spermatophyta</taxon>
        <taxon>Magnoliopsida</taxon>
        <taxon>eudicotyledons</taxon>
        <taxon>Gunneridae</taxon>
        <taxon>Pentapetalae</taxon>
        <taxon>rosids</taxon>
        <taxon>malvids</taxon>
        <taxon>Malvales</taxon>
        <taxon>Malvaceae</taxon>
        <taxon>Malvoideae</taxon>
        <taxon>Gossypium</taxon>
    </lineage>
</organism>
<evidence type="ECO:0008006" key="3">
    <source>
        <dbReference type="Google" id="ProtNLM"/>
    </source>
</evidence>